<evidence type="ECO:0000256" key="3">
    <source>
        <dbReference type="ARBA" id="ARBA00022729"/>
    </source>
</evidence>
<feature type="signal peptide" evidence="4">
    <location>
        <begin position="1"/>
        <end position="28"/>
    </location>
</feature>
<accession>A0A9W6I8C8</accession>
<dbReference type="SUPFAM" id="SSF53850">
    <property type="entry name" value="Periplasmic binding protein-like II"/>
    <property type="match status" value="1"/>
</dbReference>
<keyword evidence="3 4" id="KW-0732">Signal</keyword>
<evidence type="ECO:0000313" key="6">
    <source>
        <dbReference type="EMBL" id="GLK13965.1"/>
    </source>
</evidence>
<feature type="chain" id="PRO_5040960503" description="SsuA/THI5-like domain-containing protein" evidence="4">
    <location>
        <begin position="29"/>
        <end position="331"/>
    </location>
</feature>
<dbReference type="PROSITE" id="PS51257">
    <property type="entry name" value="PROKAR_LIPOPROTEIN"/>
    <property type="match status" value="1"/>
</dbReference>
<sequence>MKSVFLRPAFAVAALVAVLASSACSASASGPAGSAAETGSSPGAAGQLVVGVVPSLELGLLKVAEAKGFLADAGVELKITNVDSGPNVVTGVVAGQYDLGYTAYAPPLLAVAQGQPLKLVSNTSTVGEYGTNGGVLVRKDSGIASFKDLAGKKIGTNAPRSLLSLTVPASIRHAGGDPSGIQLVPLPFAQIGKAVHDGQVDAGVILEPFQTKALAEFGDLVNLGDSYRDVLPVGSPGALYFTSAATATAKADTIRRFKEALAKTADYANAHLDEVKAAGGPLAGLSAEQAAKLPLGPFKPRIQAGELDTLTTLMVEFAWLKAKPDLSGFVG</sequence>
<keyword evidence="7" id="KW-1185">Reference proteome</keyword>
<dbReference type="RefSeq" id="WP_271222229.1">
    <property type="nucleotide sequence ID" value="NZ_BAAAVD010000023.1"/>
</dbReference>
<reference evidence="6" key="2">
    <citation type="submission" date="2023-01" db="EMBL/GenBank/DDBJ databases">
        <authorList>
            <person name="Sun Q."/>
            <person name="Evtushenko L."/>
        </authorList>
    </citation>
    <scope>NUCLEOTIDE SEQUENCE</scope>
    <source>
        <strain evidence="6">VKM Ac-2007</strain>
    </source>
</reference>
<dbReference type="Pfam" id="PF09084">
    <property type="entry name" value="NMT1"/>
    <property type="match status" value="1"/>
</dbReference>
<evidence type="ECO:0000256" key="4">
    <source>
        <dbReference type="SAM" id="SignalP"/>
    </source>
</evidence>
<dbReference type="PANTHER" id="PTHR30024:SF47">
    <property type="entry name" value="TAURINE-BINDING PERIPLASMIC PROTEIN"/>
    <property type="match status" value="1"/>
</dbReference>
<evidence type="ECO:0000256" key="2">
    <source>
        <dbReference type="ARBA" id="ARBA00010742"/>
    </source>
</evidence>
<name>A0A9W6I8C8_9ACTN</name>
<organism evidence="6 7">
    <name type="scientific">Streptosporangium carneum</name>
    <dbReference type="NCBI Taxonomy" id="47481"/>
    <lineage>
        <taxon>Bacteria</taxon>
        <taxon>Bacillati</taxon>
        <taxon>Actinomycetota</taxon>
        <taxon>Actinomycetes</taxon>
        <taxon>Streptosporangiales</taxon>
        <taxon>Streptosporangiaceae</taxon>
        <taxon>Streptosporangium</taxon>
    </lineage>
</organism>
<evidence type="ECO:0000256" key="1">
    <source>
        <dbReference type="ARBA" id="ARBA00004418"/>
    </source>
</evidence>
<dbReference type="GO" id="GO:0042597">
    <property type="term" value="C:periplasmic space"/>
    <property type="evidence" value="ECO:0007669"/>
    <property type="project" value="UniProtKB-SubCell"/>
</dbReference>
<comment type="caution">
    <text evidence="6">The sequence shown here is derived from an EMBL/GenBank/DDBJ whole genome shotgun (WGS) entry which is preliminary data.</text>
</comment>
<dbReference type="AlphaFoldDB" id="A0A9W6I8C8"/>
<dbReference type="EMBL" id="BSEV01000027">
    <property type="protein sequence ID" value="GLK13965.1"/>
    <property type="molecule type" value="Genomic_DNA"/>
</dbReference>
<dbReference type="InterPro" id="IPR015168">
    <property type="entry name" value="SsuA/THI5"/>
</dbReference>
<dbReference type="Gene3D" id="3.40.190.10">
    <property type="entry name" value="Periplasmic binding protein-like II"/>
    <property type="match status" value="2"/>
</dbReference>
<proteinExistence type="inferred from homology"/>
<evidence type="ECO:0000259" key="5">
    <source>
        <dbReference type="Pfam" id="PF09084"/>
    </source>
</evidence>
<feature type="domain" description="SsuA/THI5-like" evidence="5">
    <location>
        <begin position="63"/>
        <end position="272"/>
    </location>
</feature>
<dbReference type="Proteomes" id="UP001143474">
    <property type="component" value="Unassembled WGS sequence"/>
</dbReference>
<dbReference type="PANTHER" id="PTHR30024">
    <property type="entry name" value="ALIPHATIC SULFONATES-BINDING PROTEIN-RELATED"/>
    <property type="match status" value="1"/>
</dbReference>
<comment type="subcellular location">
    <subcellularLocation>
        <location evidence="1">Periplasm</location>
    </subcellularLocation>
</comment>
<evidence type="ECO:0000313" key="7">
    <source>
        <dbReference type="Proteomes" id="UP001143474"/>
    </source>
</evidence>
<gene>
    <name evidence="6" type="ORF">GCM10017600_73770</name>
</gene>
<comment type="similarity">
    <text evidence="2">Belongs to the bacterial solute-binding protein SsuA/TauA family.</text>
</comment>
<reference evidence="6" key="1">
    <citation type="journal article" date="2014" name="Int. J. Syst. Evol. Microbiol.">
        <title>Complete genome sequence of Corynebacterium casei LMG S-19264T (=DSM 44701T), isolated from a smear-ripened cheese.</title>
        <authorList>
            <consortium name="US DOE Joint Genome Institute (JGI-PGF)"/>
            <person name="Walter F."/>
            <person name="Albersmeier A."/>
            <person name="Kalinowski J."/>
            <person name="Ruckert C."/>
        </authorList>
    </citation>
    <scope>NUCLEOTIDE SEQUENCE</scope>
    <source>
        <strain evidence="6">VKM Ac-2007</strain>
    </source>
</reference>
<protein>
    <recommendedName>
        <fullName evidence="5">SsuA/THI5-like domain-containing protein</fullName>
    </recommendedName>
</protein>